<sequence length="80" mass="9322">MNEVILTDEHEMFFGLFKIAATWDCLFILEFHCLDLFGHNQITRLTTAQQTDLSLAARRDIFIEAVEKGYDPDLRETTLQ</sequence>
<reference evidence="1 2" key="1">
    <citation type="submission" date="2024-02" db="EMBL/GenBank/DDBJ databases">
        <title>Roseibium algae sp. nov., isolated from marine alga (Grateloupia sp.), showing potential in myo-inositol conversion.</title>
        <authorList>
            <person name="Wang Y."/>
        </authorList>
    </citation>
    <scope>NUCLEOTIDE SEQUENCE [LARGE SCALE GENOMIC DNA]</scope>
    <source>
        <strain evidence="1 2">H3510</strain>
    </source>
</reference>
<proteinExistence type="predicted"/>
<organism evidence="1 2">
    <name type="scientific">Roseibium algae</name>
    <dbReference type="NCBI Taxonomy" id="3123038"/>
    <lineage>
        <taxon>Bacteria</taxon>
        <taxon>Pseudomonadati</taxon>
        <taxon>Pseudomonadota</taxon>
        <taxon>Alphaproteobacteria</taxon>
        <taxon>Hyphomicrobiales</taxon>
        <taxon>Stappiaceae</taxon>
        <taxon>Roseibium</taxon>
    </lineage>
</organism>
<evidence type="ECO:0000313" key="2">
    <source>
        <dbReference type="Proteomes" id="UP001385499"/>
    </source>
</evidence>
<accession>A0ABU8TKQ9</accession>
<dbReference type="Proteomes" id="UP001385499">
    <property type="component" value="Unassembled WGS sequence"/>
</dbReference>
<gene>
    <name evidence="1" type="ORF">V6575_11750</name>
</gene>
<dbReference type="RefSeq" id="WP_340274527.1">
    <property type="nucleotide sequence ID" value="NZ_JBAKIA010000006.1"/>
</dbReference>
<protein>
    <submittedName>
        <fullName evidence="1">Uncharacterized protein</fullName>
    </submittedName>
</protein>
<name>A0ABU8TKQ9_9HYPH</name>
<evidence type="ECO:0000313" key="1">
    <source>
        <dbReference type="EMBL" id="MEJ8474760.1"/>
    </source>
</evidence>
<keyword evidence="2" id="KW-1185">Reference proteome</keyword>
<dbReference type="EMBL" id="JBAKIA010000006">
    <property type="protein sequence ID" value="MEJ8474760.1"/>
    <property type="molecule type" value="Genomic_DNA"/>
</dbReference>
<comment type="caution">
    <text evidence="1">The sequence shown here is derived from an EMBL/GenBank/DDBJ whole genome shotgun (WGS) entry which is preliminary data.</text>
</comment>